<feature type="domain" description="Activator of Hsp90 ATPase homologue 1/2-like C-terminal" evidence="2">
    <location>
        <begin position="27"/>
        <end position="126"/>
    </location>
</feature>
<dbReference type="OrthoDB" id="9803476at2"/>
<evidence type="ECO:0000313" key="4">
    <source>
        <dbReference type="Proteomes" id="UP000323300"/>
    </source>
</evidence>
<name>A0A1I3YSU5_9HYPH</name>
<evidence type="ECO:0000256" key="1">
    <source>
        <dbReference type="ARBA" id="ARBA00006817"/>
    </source>
</evidence>
<dbReference type="SUPFAM" id="SSF55961">
    <property type="entry name" value="Bet v1-like"/>
    <property type="match status" value="1"/>
</dbReference>
<gene>
    <name evidence="3" type="ORF">SAMN04488498_105159</name>
</gene>
<dbReference type="Pfam" id="PF08327">
    <property type="entry name" value="AHSA1"/>
    <property type="match status" value="1"/>
</dbReference>
<dbReference type="RefSeq" id="WP_149760186.1">
    <property type="nucleotide sequence ID" value="NZ_BSPE01000056.1"/>
</dbReference>
<evidence type="ECO:0000313" key="3">
    <source>
        <dbReference type="EMBL" id="SFK35007.1"/>
    </source>
</evidence>
<dbReference type="InterPro" id="IPR013538">
    <property type="entry name" value="ASHA1/2-like_C"/>
</dbReference>
<protein>
    <submittedName>
        <fullName evidence="3">Uncharacterized conserved protein YndB, AHSA1/START domain</fullName>
    </submittedName>
</protein>
<dbReference type="CDD" id="cd07814">
    <property type="entry name" value="SRPBCC_CalC_Aha1-like"/>
    <property type="match status" value="1"/>
</dbReference>
<dbReference type="AlphaFoldDB" id="A0A1I3YSU5"/>
<sequence length="147" mass="16487">MTDVETTVKAPAQEQEIAFEYELPEAPEKVWRALTVPELVAAWLMPNDLKPEQGARFTFSGRPGEGGEVECEVLDIEPQRLIRYSWRDEDQRRNSLDSTVTFELVRTEAGGTHLRIAHSVLPRAEVGKPVLMSAANSNRPTIMLRAA</sequence>
<dbReference type="InterPro" id="IPR023393">
    <property type="entry name" value="START-like_dom_sf"/>
</dbReference>
<proteinExistence type="inferred from homology"/>
<accession>A0A1I3YSU5</accession>
<evidence type="ECO:0000259" key="2">
    <source>
        <dbReference type="Pfam" id="PF08327"/>
    </source>
</evidence>
<comment type="similarity">
    <text evidence="1">Belongs to the AHA1 family.</text>
</comment>
<dbReference type="Gene3D" id="3.30.530.20">
    <property type="match status" value="1"/>
</dbReference>
<reference evidence="3 4" key="1">
    <citation type="submission" date="2016-10" db="EMBL/GenBank/DDBJ databases">
        <authorList>
            <person name="Varghese N."/>
            <person name="Submissions S."/>
        </authorList>
    </citation>
    <scope>NUCLEOTIDE SEQUENCE [LARGE SCALE GENOMIC DNA]</scope>
    <source>
        <strain evidence="3 4">DSM 21822</strain>
    </source>
</reference>
<dbReference type="Proteomes" id="UP000323300">
    <property type="component" value="Unassembled WGS sequence"/>
</dbReference>
<dbReference type="EMBL" id="FOSL01000005">
    <property type="protein sequence ID" value="SFK35007.1"/>
    <property type="molecule type" value="Genomic_DNA"/>
</dbReference>
<keyword evidence="4" id="KW-1185">Reference proteome</keyword>
<organism evidence="3 4">
    <name type="scientific">Neomesorhizobium albiziae</name>
    <dbReference type="NCBI Taxonomy" id="335020"/>
    <lineage>
        <taxon>Bacteria</taxon>
        <taxon>Pseudomonadati</taxon>
        <taxon>Pseudomonadota</taxon>
        <taxon>Alphaproteobacteria</taxon>
        <taxon>Hyphomicrobiales</taxon>
        <taxon>Phyllobacteriaceae</taxon>
        <taxon>Neomesorhizobium</taxon>
    </lineage>
</organism>